<evidence type="ECO:0000313" key="3">
    <source>
        <dbReference type="Proteomes" id="UP000199041"/>
    </source>
</evidence>
<dbReference type="GO" id="GO:0006302">
    <property type="term" value="P:double-strand break repair"/>
    <property type="evidence" value="ECO:0007669"/>
    <property type="project" value="UniProtKB-ARBA"/>
</dbReference>
<gene>
    <name evidence="2" type="ORF">SAMN05192529_1104</name>
</gene>
<dbReference type="EMBL" id="FNQY01000010">
    <property type="protein sequence ID" value="SEA18408.1"/>
    <property type="molecule type" value="Genomic_DNA"/>
</dbReference>
<dbReference type="RefSeq" id="WP_091397376.1">
    <property type="nucleotide sequence ID" value="NZ_FNQY01000010.1"/>
</dbReference>
<evidence type="ECO:0000313" key="2">
    <source>
        <dbReference type="EMBL" id="SEA18408.1"/>
    </source>
</evidence>
<dbReference type="OrthoDB" id="1495017at2"/>
<organism evidence="2 3">
    <name type="scientific">Arachidicoccus rhizosphaerae</name>
    <dbReference type="NCBI Taxonomy" id="551991"/>
    <lineage>
        <taxon>Bacteria</taxon>
        <taxon>Pseudomonadati</taxon>
        <taxon>Bacteroidota</taxon>
        <taxon>Chitinophagia</taxon>
        <taxon>Chitinophagales</taxon>
        <taxon>Chitinophagaceae</taxon>
        <taxon>Arachidicoccus</taxon>
    </lineage>
</organism>
<name>A0A1H3Z4L2_9BACT</name>
<dbReference type="InterPro" id="IPR042525">
    <property type="entry name" value="Rad52_Rad59_Rad22_sf"/>
</dbReference>
<protein>
    <recommendedName>
        <fullName evidence="4">Rad52/22 family double-strand break repair protein</fullName>
    </recommendedName>
</protein>
<proteinExistence type="predicted"/>
<evidence type="ECO:0000256" key="1">
    <source>
        <dbReference type="SAM" id="MobiDB-lite"/>
    </source>
</evidence>
<keyword evidence="3" id="KW-1185">Reference proteome</keyword>
<dbReference type="AlphaFoldDB" id="A0A1H3Z4L2"/>
<accession>A0A1H3Z4L2</accession>
<feature type="compositionally biased region" description="Low complexity" evidence="1">
    <location>
        <begin position="180"/>
        <end position="224"/>
    </location>
</feature>
<reference evidence="2 3" key="1">
    <citation type="submission" date="2016-10" db="EMBL/GenBank/DDBJ databases">
        <authorList>
            <person name="de Groot N.N."/>
        </authorList>
    </citation>
    <scope>NUCLEOTIDE SEQUENCE [LARGE SCALE GENOMIC DNA]</scope>
    <source>
        <strain evidence="2 3">Vu-144</strain>
    </source>
</reference>
<dbReference type="Proteomes" id="UP000199041">
    <property type="component" value="Unassembled WGS sequence"/>
</dbReference>
<feature type="region of interest" description="Disordered" evidence="1">
    <location>
        <begin position="174"/>
        <end position="232"/>
    </location>
</feature>
<dbReference type="GO" id="GO:0006310">
    <property type="term" value="P:DNA recombination"/>
    <property type="evidence" value="ECO:0007669"/>
    <property type="project" value="UniProtKB-ARBA"/>
</dbReference>
<sequence>MAQLPTLKELHQSPEEAFKNDQFRLLLNQEPHITWIKKHPLAKAKNDQGQTVPAEYLPIDKIESLLDYIFQDWYPEILSTQALFNSITVTVRVHLKWPTTGEWRFYDGVGAATIQVDKGSMAGDLSAIKASAVQMAAPSAKSYAIKDACEHLGKLFGRDLNRRDTVMLAGAYSKEQPLEQQPAPQVQYQQTPVQAAPQQYQPQAAPQQQAPPQSAPQASPVQQSFSFNPANL</sequence>
<evidence type="ECO:0008006" key="4">
    <source>
        <dbReference type="Google" id="ProtNLM"/>
    </source>
</evidence>
<dbReference type="STRING" id="551991.SAMN05192529_1104"/>
<dbReference type="Gene3D" id="3.30.390.80">
    <property type="entry name" value="DNA repair protein Rad52/59/22"/>
    <property type="match status" value="1"/>
</dbReference>